<sequence length="222" mass="25860">MAGYNDRQKVLLFPDFCEPTYGRLVQLMKPYKEAKWDEFKEELVRQYAYSDSATRTGTRAFLAKFVNESHQKSLDFSLYYATFSTYSEAAVKNKQISEEEVGYYFFQGLCSQDQERMMFLMPEKDRPVGDQINTFKFQELFAFTQKMHVQKIGLQQFSPEAQKVDELRATQLFKTINSPQGISPAKELIRALQEEEVKRQKPTKLPKGVDPEVDKLVQDLAE</sequence>
<feature type="region of interest" description="Disordered" evidence="1">
    <location>
        <begin position="196"/>
        <end position="222"/>
    </location>
</feature>
<organism evidence="2 3">
    <name type="scientific">Aaosphaeria arxii CBS 175.79</name>
    <dbReference type="NCBI Taxonomy" id="1450172"/>
    <lineage>
        <taxon>Eukaryota</taxon>
        <taxon>Fungi</taxon>
        <taxon>Dikarya</taxon>
        <taxon>Ascomycota</taxon>
        <taxon>Pezizomycotina</taxon>
        <taxon>Dothideomycetes</taxon>
        <taxon>Pleosporomycetidae</taxon>
        <taxon>Pleosporales</taxon>
        <taxon>Pleosporales incertae sedis</taxon>
        <taxon>Aaosphaeria</taxon>
    </lineage>
</organism>
<gene>
    <name evidence="2" type="ORF">BU24DRAFT_459910</name>
</gene>
<protein>
    <recommendedName>
        <fullName evidence="4">Retrotransposon gag domain-containing protein</fullName>
    </recommendedName>
</protein>
<reference evidence="2" key="1">
    <citation type="journal article" date="2020" name="Stud. Mycol.">
        <title>101 Dothideomycetes genomes: a test case for predicting lifestyles and emergence of pathogens.</title>
        <authorList>
            <person name="Haridas S."/>
            <person name="Albert R."/>
            <person name="Binder M."/>
            <person name="Bloem J."/>
            <person name="Labutti K."/>
            <person name="Salamov A."/>
            <person name="Andreopoulos B."/>
            <person name="Baker S."/>
            <person name="Barry K."/>
            <person name="Bills G."/>
            <person name="Bluhm B."/>
            <person name="Cannon C."/>
            <person name="Castanera R."/>
            <person name="Culley D."/>
            <person name="Daum C."/>
            <person name="Ezra D."/>
            <person name="Gonzalez J."/>
            <person name="Henrissat B."/>
            <person name="Kuo A."/>
            <person name="Liang C."/>
            <person name="Lipzen A."/>
            <person name="Lutzoni F."/>
            <person name="Magnuson J."/>
            <person name="Mondo S."/>
            <person name="Nolan M."/>
            <person name="Ohm R."/>
            <person name="Pangilinan J."/>
            <person name="Park H.-J."/>
            <person name="Ramirez L."/>
            <person name="Alfaro M."/>
            <person name="Sun H."/>
            <person name="Tritt A."/>
            <person name="Yoshinaga Y."/>
            <person name="Zwiers L.-H."/>
            <person name="Turgeon B."/>
            <person name="Goodwin S."/>
            <person name="Spatafora J."/>
            <person name="Crous P."/>
            <person name="Grigoriev I."/>
        </authorList>
    </citation>
    <scope>NUCLEOTIDE SEQUENCE</scope>
    <source>
        <strain evidence="2">CBS 175.79</strain>
    </source>
</reference>
<proteinExistence type="predicted"/>
<keyword evidence="3" id="KW-1185">Reference proteome</keyword>
<name>A0A6A5Y491_9PLEO</name>
<evidence type="ECO:0008006" key="4">
    <source>
        <dbReference type="Google" id="ProtNLM"/>
    </source>
</evidence>
<dbReference type="RefSeq" id="XP_033388657.1">
    <property type="nucleotide sequence ID" value="XM_033531768.1"/>
</dbReference>
<accession>A0A6A5Y491</accession>
<dbReference type="AlphaFoldDB" id="A0A6A5Y491"/>
<dbReference type="Proteomes" id="UP000799778">
    <property type="component" value="Unassembled WGS sequence"/>
</dbReference>
<evidence type="ECO:0000313" key="2">
    <source>
        <dbReference type="EMBL" id="KAF2020318.1"/>
    </source>
</evidence>
<feature type="compositionally biased region" description="Basic and acidic residues" evidence="1">
    <location>
        <begin position="207"/>
        <end position="222"/>
    </location>
</feature>
<evidence type="ECO:0000313" key="3">
    <source>
        <dbReference type="Proteomes" id="UP000799778"/>
    </source>
</evidence>
<evidence type="ECO:0000256" key="1">
    <source>
        <dbReference type="SAM" id="MobiDB-lite"/>
    </source>
</evidence>
<dbReference type="OrthoDB" id="3788962at2759"/>
<dbReference type="EMBL" id="ML978067">
    <property type="protein sequence ID" value="KAF2020318.1"/>
    <property type="molecule type" value="Genomic_DNA"/>
</dbReference>
<dbReference type="GeneID" id="54289165"/>